<protein>
    <submittedName>
        <fullName evidence="2">Uncharacterized protein</fullName>
    </submittedName>
</protein>
<evidence type="ECO:0000256" key="1">
    <source>
        <dbReference type="SAM" id="MobiDB-lite"/>
    </source>
</evidence>
<sequence>MRNFILPHLNWRSRLRHNAFFAPWHGMIVKKRWYKDNEVSPNKQHLSIGGYRLGRWRAAQSTVEDEAASGDCQRSHPLNRQFSRPHPYRKSFLGTSTM</sequence>
<comment type="caution">
    <text evidence="2">The sequence shown here is derived from an EMBL/GenBank/DDBJ whole genome shotgun (WGS) entry which is preliminary data.</text>
</comment>
<dbReference type="EMBL" id="BQNB010019439">
    <property type="protein sequence ID" value="GJT85322.1"/>
    <property type="molecule type" value="Genomic_DNA"/>
</dbReference>
<evidence type="ECO:0000313" key="3">
    <source>
        <dbReference type="Proteomes" id="UP001151760"/>
    </source>
</evidence>
<feature type="region of interest" description="Disordered" evidence="1">
    <location>
        <begin position="65"/>
        <end position="98"/>
    </location>
</feature>
<evidence type="ECO:0000313" key="2">
    <source>
        <dbReference type="EMBL" id="GJT85322.1"/>
    </source>
</evidence>
<gene>
    <name evidence="2" type="ORF">Tco_1067039</name>
</gene>
<reference evidence="2" key="2">
    <citation type="submission" date="2022-01" db="EMBL/GenBank/DDBJ databases">
        <authorList>
            <person name="Yamashiro T."/>
            <person name="Shiraishi A."/>
            <person name="Satake H."/>
            <person name="Nakayama K."/>
        </authorList>
    </citation>
    <scope>NUCLEOTIDE SEQUENCE</scope>
</reference>
<accession>A0ABQ5HBT2</accession>
<reference evidence="2" key="1">
    <citation type="journal article" date="2022" name="Int. J. Mol. Sci.">
        <title>Draft Genome of Tanacetum Coccineum: Genomic Comparison of Closely Related Tanacetum-Family Plants.</title>
        <authorList>
            <person name="Yamashiro T."/>
            <person name="Shiraishi A."/>
            <person name="Nakayama K."/>
            <person name="Satake H."/>
        </authorList>
    </citation>
    <scope>NUCLEOTIDE SEQUENCE</scope>
</reference>
<organism evidence="2 3">
    <name type="scientific">Tanacetum coccineum</name>
    <dbReference type="NCBI Taxonomy" id="301880"/>
    <lineage>
        <taxon>Eukaryota</taxon>
        <taxon>Viridiplantae</taxon>
        <taxon>Streptophyta</taxon>
        <taxon>Embryophyta</taxon>
        <taxon>Tracheophyta</taxon>
        <taxon>Spermatophyta</taxon>
        <taxon>Magnoliopsida</taxon>
        <taxon>eudicotyledons</taxon>
        <taxon>Gunneridae</taxon>
        <taxon>Pentapetalae</taxon>
        <taxon>asterids</taxon>
        <taxon>campanulids</taxon>
        <taxon>Asterales</taxon>
        <taxon>Asteraceae</taxon>
        <taxon>Asteroideae</taxon>
        <taxon>Anthemideae</taxon>
        <taxon>Anthemidinae</taxon>
        <taxon>Tanacetum</taxon>
    </lineage>
</organism>
<proteinExistence type="predicted"/>
<name>A0ABQ5HBT2_9ASTR</name>
<keyword evidence="3" id="KW-1185">Reference proteome</keyword>
<dbReference type="Proteomes" id="UP001151760">
    <property type="component" value="Unassembled WGS sequence"/>
</dbReference>